<evidence type="ECO:0000256" key="1">
    <source>
        <dbReference type="ARBA" id="ARBA00009670"/>
    </source>
</evidence>
<protein>
    <recommendedName>
        <fullName evidence="2">Protein kinase domain-containing protein</fullName>
    </recommendedName>
</protein>
<dbReference type="GO" id="GO:0005524">
    <property type="term" value="F:ATP binding"/>
    <property type="evidence" value="ECO:0007669"/>
    <property type="project" value="InterPro"/>
</dbReference>
<dbReference type="Pfam" id="PF03109">
    <property type="entry name" value="ABC1"/>
    <property type="match status" value="1"/>
</dbReference>
<comment type="similarity">
    <text evidence="1">Belongs to the protein kinase superfamily. ADCK protein kinase family.</text>
</comment>
<dbReference type="PANTHER" id="PTHR10566">
    <property type="entry name" value="CHAPERONE-ACTIVITY OF BC1 COMPLEX CABC1 -RELATED"/>
    <property type="match status" value="1"/>
</dbReference>
<dbReference type="PROSITE" id="PS50011">
    <property type="entry name" value="PROTEIN_KINASE_DOM"/>
    <property type="match status" value="1"/>
</dbReference>
<dbReference type="InterPro" id="IPR050154">
    <property type="entry name" value="UbiB_kinase"/>
</dbReference>
<evidence type="ECO:0000313" key="3">
    <source>
        <dbReference type="EMBL" id="PSI02535.1"/>
    </source>
</evidence>
<reference evidence="4" key="1">
    <citation type="submission" date="2018-03" db="EMBL/GenBank/DDBJ databases">
        <title>Ecological and genomic features of two cosmopolitan and abundant freshwater picocyanobacteria.</title>
        <authorList>
            <person name="Cabello-Yeves P.J."/>
            <person name="Picazo A."/>
            <person name="Camacho A."/>
            <person name="Callieri C."/>
            <person name="Rosselli R."/>
            <person name="Roda-Garcia J."/>
            <person name="Coutinho F.H."/>
            <person name="Rodriguez-Valera F."/>
        </authorList>
    </citation>
    <scope>NUCLEOTIDE SEQUENCE [LARGE SCALE GENOMIC DNA]</scope>
    <source>
        <strain evidence="4">Tous</strain>
    </source>
</reference>
<organism evidence="3 4">
    <name type="scientific">Synechococcus lacustris str. Tous</name>
    <dbReference type="NCBI Taxonomy" id="1910958"/>
    <lineage>
        <taxon>Bacteria</taxon>
        <taxon>Bacillati</taxon>
        <taxon>Cyanobacteriota</taxon>
        <taxon>Cyanophyceae</taxon>
        <taxon>Synechococcales</taxon>
        <taxon>Synechococcaceae</taxon>
        <taxon>Synechococcus</taxon>
    </lineage>
</organism>
<dbReference type="EMBL" id="PXVC01000005">
    <property type="protein sequence ID" value="PSI02535.1"/>
    <property type="molecule type" value="Genomic_DNA"/>
</dbReference>
<dbReference type="RefSeq" id="WP_106499085.1">
    <property type="nucleotide sequence ID" value="NZ_PXVC01000005.1"/>
</dbReference>
<dbReference type="Gene3D" id="1.10.510.10">
    <property type="entry name" value="Transferase(Phosphotransferase) domain 1"/>
    <property type="match status" value="1"/>
</dbReference>
<evidence type="ECO:0000259" key="2">
    <source>
        <dbReference type="PROSITE" id="PS50011"/>
    </source>
</evidence>
<dbReference type="GO" id="GO:0004672">
    <property type="term" value="F:protein kinase activity"/>
    <property type="evidence" value="ECO:0007669"/>
    <property type="project" value="InterPro"/>
</dbReference>
<sequence>MAQLCQRPDRITSQIKLLAKPVATTNSKELSDFLEVAGLNSYDPATITRIYAGHPQRLLRRLWQTLVPIALLLLGVLSDKFTGRLKNTAIARQRAKQASNLLADLGPAFIKAGQALSTRPDIVPPLLLEELARLQDQLPAFPSDLARACIEEDLGAPVDQLFGSLEPEPISAASLGQVYRGTLKDGRAVAVKVQRPGLREQITLDLYIVRNIAGWLKSNIGLIRSDLVALIDELGKRVFEEMDYFNEATNAENFARLHAHNKRIAVPAIYRELTSRRVLTMEWMEGIKLTRLEAVHAMGVDPEELVEIGVNCSLQQLLEHGFFHADPHPGNLLALADGRLAYLDFGMMSEVSRESRTGLIRAVVHLVNKNFDALSKDFVSLGFLAKEVNLAPIVPAFEQVFSEALEKGVSRMDFKAVTDDLSGVMYKFPFQVPPYYALIIRSLITLEGIALSVDRDFKILGAAYPYFARRLLEDADPDLRQSLKEMLFDGEVFKWSRLENLILSAAKQQQLDLDNLLDQTLDFLFSAKAGLLRQQLVNAAVDQLDGAGWRLLQSVGRRLPARLRPPGLQSASSSNSKLLLSLGPIRELVAILSKLPGFEPQLLTKRLPRLLNEPSLRQMGVDLAKGLAERSVVRLVRDVLTDPSLQVQINAAA</sequence>
<feature type="domain" description="Protein kinase" evidence="2">
    <location>
        <begin position="164"/>
        <end position="493"/>
    </location>
</feature>
<dbReference type="PANTHER" id="PTHR10566:SF128">
    <property type="entry name" value="UBIB DOMAIN CONTAINING KINASE"/>
    <property type="match status" value="1"/>
</dbReference>
<dbReference type="SUPFAM" id="SSF56112">
    <property type="entry name" value="Protein kinase-like (PK-like)"/>
    <property type="match status" value="1"/>
</dbReference>
<dbReference type="InterPro" id="IPR000719">
    <property type="entry name" value="Prot_kinase_dom"/>
</dbReference>
<dbReference type="InterPro" id="IPR011009">
    <property type="entry name" value="Kinase-like_dom_sf"/>
</dbReference>
<dbReference type="Proteomes" id="UP000240206">
    <property type="component" value="Unassembled WGS sequence"/>
</dbReference>
<gene>
    <name evidence="3" type="ORF">C7K08_02585</name>
</gene>
<accession>A0A2P7EH39</accession>
<dbReference type="InterPro" id="IPR004147">
    <property type="entry name" value="ABC1_dom"/>
</dbReference>
<keyword evidence="4" id="KW-1185">Reference proteome</keyword>
<evidence type="ECO:0000313" key="4">
    <source>
        <dbReference type="Proteomes" id="UP000240206"/>
    </source>
</evidence>
<comment type="caution">
    <text evidence="3">The sequence shown here is derived from an EMBL/GenBank/DDBJ whole genome shotgun (WGS) entry which is preliminary data.</text>
</comment>
<name>A0A2P7EH39_9SYNE</name>
<dbReference type="AlphaFoldDB" id="A0A2P7EH39"/>
<proteinExistence type="inferred from homology"/>
<dbReference type="CDD" id="cd05121">
    <property type="entry name" value="ABC1_ADCK3-like"/>
    <property type="match status" value="1"/>
</dbReference>